<keyword evidence="5" id="KW-0812">Transmembrane</keyword>
<evidence type="ECO:0000256" key="2">
    <source>
        <dbReference type="ARBA" id="ARBA00023224"/>
    </source>
</evidence>
<dbReference type="GO" id="GO:0004888">
    <property type="term" value="F:transmembrane signaling receptor activity"/>
    <property type="evidence" value="ECO:0007669"/>
    <property type="project" value="InterPro"/>
</dbReference>
<dbReference type="GO" id="GO:0006935">
    <property type="term" value="P:chemotaxis"/>
    <property type="evidence" value="ECO:0007669"/>
    <property type="project" value="InterPro"/>
</dbReference>
<dbReference type="InterPro" id="IPR003660">
    <property type="entry name" value="HAMP_dom"/>
</dbReference>
<organism evidence="8 9">
    <name type="scientific">Thiorhodococcus minor</name>
    <dbReference type="NCBI Taxonomy" id="57489"/>
    <lineage>
        <taxon>Bacteria</taxon>
        <taxon>Pseudomonadati</taxon>
        <taxon>Pseudomonadota</taxon>
        <taxon>Gammaproteobacteria</taxon>
        <taxon>Chromatiales</taxon>
        <taxon>Chromatiaceae</taxon>
        <taxon>Thiorhodococcus</taxon>
    </lineage>
</organism>
<keyword evidence="9" id="KW-1185">Reference proteome</keyword>
<dbReference type="PROSITE" id="PS50111">
    <property type="entry name" value="CHEMOTAXIS_TRANSDUC_2"/>
    <property type="match status" value="1"/>
</dbReference>
<evidence type="ECO:0000313" key="9">
    <source>
        <dbReference type="Proteomes" id="UP000483379"/>
    </source>
</evidence>
<evidence type="ECO:0000256" key="3">
    <source>
        <dbReference type="ARBA" id="ARBA00029447"/>
    </source>
</evidence>
<dbReference type="Pfam" id="PF00015">
    <property type="entry name" value="MCPsignal"/>
    <property type="match status" value="1"/>
</dbReference>
<evidence type="ECO:0000259" key="6">
    <source>
        <dbReference type="PROSITE" id="PS50111"/>
    </source>
</evidence>
<dbReference type="AlphaFoldDB" id="A0A6M0K5K7"/>
<evidence type="ECO:0000256" key="1">
    <source>
        <dbReference type="ARBA" id="ARBA00004370"/>
    </source>
</evidence>
<dbReference type="InterPro" id="IPR004089">
    <property type="entry name" value="MCPsignal_dom"/>
</dbReference>
<comment type="subcellular location">
    <subcellularLocation>
        <location evidence="1">Membrane</location>
    </subcellularLocation>
</comment>
<evidence type="ECO:0000256" key="5">
    <source>
        <dbReference type="SAM" id="Phobius"/>
    </source>
</evidence>
<comment type="caution">
    <text evidence="8">The sequence shown here is derived from an EMBL/GenBank/DDBJ whole genome shotgun (WGS) entry which is preliminary data.</text>
</comment>
<dbReference type="PRINTS" id="PR00260">
    <property type="entry name" value="CHEMTRNSDUCR"/>
</dbReference>
<evidence type="ECO:0000259" key="7">
    <source>
        <dbReference type="PROSITE" id="PS50885"/>
    </source>
</evidence>
<keyword evidence="5" id="KW-0472">Membrane</keyword>
<dbReference type="RefSeq" id="WP_164455460.1">
    <property type="nucleotide sequence ID" value="NZ_JAAIJQ010000099.1"/>
</dbReference>
<dbReference type="CDD" id="cd06225">
    <property type="entry name" value="HAMP"/>
    <property type="match status" value="1"/>
</dbReference>
<dbReference type="Proteomes" id="UP000483379">
    <property type="component" value="Unassembled WGS sequence"/>
</dbReference>
<keyword evidence="2 4" id="KW-0807">Transducer</keyword>
<accession>A0A6M0K5K7</accession>
<gene>
    <name evidence="8" type="ORF">G3446_22385</name>
</gene>
<keyword evidence="5" id="KW-1133">Transmembrane helix</keyword>
<dbReference type="EMBL" id="JAAIJQ010000099">
    <property type="protein sequence ID" value="NEV64581.1"/>
    <property type="molecule type" value="Genomic_DNA"/>
</dbReference>
<dbReference type="GO" id="GO:0007165">
    <property type="term" value="P:signal transduction"/>
    <property type="evidence" value="ECO:0007669"/>
    <property type="project" value="UniProtKB-KW"/>
</dbReference>
<reference evidence="8 9" key="1">
    <citation type="submission" date="2020-02" db="EMBL/GenBank/DDBJ databases">
        <title>Genome sequences of Thiorhodococcus mannitoliphagus and Thiorhodococcus minor, purple sulfur photosynthetic bacteria in the gammaproteobacterial family, Chromatiaceae.</title>
        <authorList>
            <person name="Aviles F.A."/>
            <person name="Meyer T.E."/>
            <person name="Kyndt J.A."/>
        </authorList>
    </citation>
    <scope>NUCLEOTIDE SEQUENCE [LARGE SCALE GENOMIC DNA]</scope>
    <source>
        <strain evidence="8 9">DSM 11518</strain>
    </source>
</reference>
<feature type="domain" description="HAMP" evidence="7">
    <location>
        <begin position="291"/>
        <end position="343"/>
    </location>
</feature>
<sequence>MSIRKSVTLAAISVTLVVALVLGVVARLSMSRLEDRLAQEVTAGTTLLWKQATDGLFEHMEAGVSSVADDFYLKQALKQSAPEQLDKSLESLINLIGDQGYFERLYIFDAAEQPMCCGDADAPGDVASLARMAAREEATRRGIGRSAASKPVALLAFVLRSRHKLIGTAVFQSPLAAAVTALEGISESEVFLASGTGERYAGADPERFDGLSLDLPALGDTLHTTLTTGDAAYSAAVVPVVGLDGAAIAHLVSIKDASGWYAAQQRFDAIALWGVLLMLILATIGLYLYMRHALRPLSRAVATVSALADGDLSVSFAIGRGDEVGQLMQALQTMVERIRDIVGHLHSASGDLHLSAGHMERLAETSKVQLDEQKSETSQVDLAVGQLATAAQEIAGHTSRAVGTTSQAQRQIDASRQILEATTDILASLAVEIDEAAGVVQGLAGQSLAVGKVLDVIRNIATQTNLLALNASIEAARAGEQGRGFAVVAEEVRGLANRTEASIEEIEVLIEGLQQSTSAAVEVIHANRDRARQSVAHYGVAVENLDAFSEAVKGLTDMTDLIASAAEQQSRMADAIALAINKINQLAQSHSQEAESGFAHSASLSTLSSTLRERVAYFRVH</sequence>
<proteinExistence type="inferred from homology"/>
<dbReference type="GO" id="GO:0016020">
    <property type="term" value="C:membrane"/>
    <property type="evidence" value="ECO:0007669"/>
    <property type="project" value="UniProtKB-SubCell"/>
</dbReference>
<dbReference type="Gene3D" id="1.10.287.950">
    <property type="entry name" value="Methyl-accepting chemotaxis protein"/>
    <property type="match status" value="1"/>
</dbReference>
<dbReference type="PROSITE" id="PS50885">
    <property type="entry name" value="HAMP"/>
    <property type="match status" value="1"/>
</dbReference>
<feature type="domain" description="Methyl-accepting transducer" evidence="6">
    <location>
        <begin position="348"/>
        <end position="584"/>
    </location>
</feature>
<dbReference type="SMART" id="SM00304">
    <property type="entry name" value="HAMP"/>
    <property type="match status" value="1"/>
</dbReference>
<evidence type="ECO:0000313" key="8">
    <source>
        <dbReference type="EMBL" id="NEV64581.1"/>
    </source>
</evidence>
<evidence type="ECO:0000256" key="4">
    <source>
        <dbReference type="PROSITE-ProRule" id="PRU00284"/>
    </source>
</evidence>
<dbReference type="SMART" id="SM00283">
    <property type="entry name" value="MA"/>
    <property type="match status" value="1"/>
</dbReference>
<dbReference type="InterPro" id="IPR004090">
    <property type="entry name" value="Chemotax_Me-accpt_rcpt"/>
</dbReference>
<name>A0A6M0K5K7_9GAMM</name>
<comment type="similarity">
    <text evidence="3">Belongs to the methyl-accepting chemotaxis (MCP) protein family.</text>
</comment>
<dbReference type="SUPFAM" id="SSF58104">
    <property type="entry name" value="Methyl-accepting chemotaxis protein (MCP) signaling domain"/>
    <property type="match status" value="1"/>
</dbReference>
<feature type="transmembrane region" description="Helical" evidence="5">
    <location>
        <begin position="270"/>
        <end position="289"/>
    </location>
</feature>
<dbReference type="FunFam" id="1.10.287.950:FF:000001">
    <property type="entry name" value="Methyl-accepting chemotaxis sensory transducer"/>
    <property type="match status" value="1"/>
</dbReference>
<dbReference type="PANTHER" id="PTHR32089">
    <property type="entry name" value="METHYL-ACCEPTING CHEMOTAXIS PROTEIN MCPB"/>
    <property type="match status" value="1"/>
</dbReference>
<dbReference type="PANTHER" id="PTHR32089:SF112">
    <property type="entry name" value="LYSOZYME-LIKE PROTEIN-RELATED"/>
    <property type="match status" value="1"/>
</dbReference>
<dbReference type="Pfam" id="PF00672">
    <property type="entry name" value="HAMP"/>
    <property type="match status" value="1"/>
</dbReference>
<protein>
    <submittedName>
        <fullName evidence="8">Methyl-accepting chemotaxis protein</fullName>
    </submittedName>
</protein>